<sequence length="110" mass="12514">MWRVAESSWTDNDGHLALSHRADFGRSMKGEKDIKHLMVASTQTGWAPDKSGHRRIVRVLHSLSLCATACHTTQSALPLGEEERRRDERKERRTHLAVVKLHEGEPEGEH</sequence>
<protein>
    <submittedName>
        <fullName evidence="2">Uncharacterized protein</fullName>
    </submittedName>
</protein>
<comment type="caution">
    <text evidence="2">The sequence shown here is derived from an EMBL/GenBank/DDBJ whole genome shotgun (WGS) entry which is preliminary data.</text>
</comment>
<evidence type="ECO:0000313" key="3">
    <source>
        <dbReference type="Proteomes" id="UP000314294"/>
    </source>
</evidence>
<evidence type="ECO:0000313" key="2">
    <source>
        <dbReference type="EMBL" id="TNN52745.1"/>
    </source>
</evidence>
<accession>A0A4Z2GHV1</accession>
<feature type="compositionally biased region" description="Basic and acidic residues" evidence="1">
    <location>
        <begin position="81"/>
        <end position="91"/>
    </location>
</feature>
<dbReference type="EMBL" id="SRLO01000537">
    <property type="protein sequence ID" value="TNN52745.1"/>
    <property type="molecule type" value="Genomic_DNA"/>
</dbReference>
<reference evidence="2 3" key="1">
    <citation type="submission" date="2019-03" db="EMBL/GenBank/DDBJ databases">
        <title>First draft genome of Liparis tanakae, snailfish: a comprehensive survey of snailfish specific genes.</title>
        <authorList>
            <person name="Kim W."/>
            <person name="Song I."/>
            <person name="Jeong J.-H."/>
            <person name="Kim D."/>
            <person name="Kim S."/>
            <person name="Ryu S."/>
            <person name="Song J.Y."/>
            <person name="Lee S.K."/>
        </authorList>
    </citation>
    <scope>NUCLEOTIDE SEQUENCE [LARGE SCALE GENOMIC DNA]</scope>
    <source>
        <tissue evidence="2">Muscle</tissue>
    </source>
</reference>
<dbReference type="Proteomes" id="UP000314294">
    <property type="component" value="Unassembled WGS sequence"/>
</dbReference>
<name>A0A4Z2GHV1_9TELE</name>
<dbReference type="AlphaFoldDB" id="A0A4Z2GHV1"/>
<feature type="compositionally biased region" description="Basic and acidic residues" evidence="1">
    <location>
        <begin position="100"/>
        <end position="110"/>
    </location>
</feature>
<organism evidence="2 3">
    <name type="scientific">Liparis tanakae</name>
    <name type="common">Tanaka's snailfish</name>
    <dbReference type="NCBI Taxonomy" id="230148"/>
    <lineage>
        <taxon>Eukaryota</taxon>
        <taxon>Metazoa</taxon>
        <taxon>Chordata</taxon>
        <taxon>Craniata</taxon>
        <taxon>Vertebrata</taxon>
        <taxon>Euteleostomi</taxon>
        <taxon>Actinopterygii</taxon>
        <taxon>Neopterygii</taxon>
        <taxon>Teleostei</taxon>
        <taxon>Neoteleostei</taxon>
        <taxon>Acanthomorphata</taxon>
        <taxon>Eupercaria</taxon>
        <taxon>Perciformes</taxon>
        <taxon>Cottioidei</taxon>
        <taxon>Cottales</taxon>
        <taxon>Liparidae</taxon>
        <taxon>Liparis</taxon>
    </lineage>
</organism>
<evidence type="ECO:0000256" key="1">
    <source>
        <dbReference type="SAM" id="MobiDB-lite"/>
    </source>
</evidence>
<gene>
    <name evidence="2" type="ORF">EYF80_037049</name>
</gene>
<keyword evidence="3" id="KW-1185">Reference proteome</keyword>
<feature type="region of interest" description="Disordered" evidence="1">
    <location>
        <begin position="78"/>
        <end position="110"/>
    </location>
</feature>
<proteinExistence type="predicted"/>